<name>E0U5Z5_GLOV7</name>
<dbReference type="HOGENOM" id="CLU_3250315_0_0_3"/>
<dbReference type="EMBL" id="CP002198">
    <property type="protein sequence ID" value="ADN17104.1"/>
    <property type="molecule type" value="Genomic_DNA"/>
</dbReference>
<evidence type="ECO:0000313" key="1">
    <source>
        <dbReference type="EMBL" id="ADN17104.1"/>
    </source>
</evidence>
<protein>
    <submittedName>
        <fullName evidence="1">Uncharacterized protein</fullName>
    </submittedName>
</protein>
<evidence type="ECO:0000313" key="2">
    <source>
        <dbReference type="Proteomes" id="UP000008206"/>
    </source>
</evidence>
<sequence length="42" mass="4888">MSYWSAVNSRGTPLVPISHELFVISHHKDLMGLIFEQQQLNY</sequence>
<reference evidence="2" key="1">
    <citation type="journal article" date="2011" name="MBio">
        <title>Novel metabolic attributes of the genus Cyanothece, comprising a group of unicellular nitrogen-fixing Cyanobacteria.</title>
        <authorList>
            <person name="Bandyopadhyay A."/>
            <person name="Elvitigala T."/>
            <person name="Welsh E."/>
            <person name="Stockel J."/>
            <person name="Liberton M."/>
            <person name="Min H."/>
            <person name="Sherman L.A."/>
            <person name="Pakrasi H.B."/>
        </authorList>
    </citation>
    <scope>NUCLEOTIDE SEQUENCE [LARGE SCALE GENOMIC DNA]</scope>
    <source>
        <strain evidence="2">PCC 7822</strain>
    </source>
</reference>
<organism evidence="1 2">
    <name type="scientific">Gloeothece verrucosa (strain PCC 7822)</name>
    <name type="common">Cyanothece sp. (strain PCC 7822)</name>
    <dbReference type="NCBI Taxonomy" id="497965"/>
    <lineage>
        <taxon>Bacteria</taxon>
        <taxon>Bacillati</taxon>
        <taxon>Cyanobacteriota</taxon>
        <taxon>Cyanophyceae</taxon>
        <taxon>Oscillatoriophycideae</taxon>
        <taxon>Chroococcales</taxon>
        <taxon>Aphanothecaceae</taxon>
        <taxon>Gloeothece</taxon>
        <taxon>Gloeothece verrucosa</taxon>
    </lineage>
</organism>
<dbReference type="Proteomes" id="UP000008206">
    <property type="component" value="Chromosome"/>
</dbReference>
<dbReference type="KEGG" id="cyj:Cyan7822_5223"/>
<accession>E0U5Z5</accession>
<gene>
    <name evidence="1" type="ordered locus">Cyan7822_5223</name>
</gene>
<dbReference type="AlphaFoldDB" id="E0U5Z5"/>
<proteinExistence type="predicted"/>
<keyword evidence="2" id="KW-1185">Reference proteome</keyword>